<dbReference type="STRING" id="1522189.A0A316W1A0"/>
<feature type="region of interest" description="Disordered" evidence="1">
    <location>
        <begin position="332"/>
        <end position="371"/>
    </location>
</feature>
<evidence type="ECO:0000313" key="3">
    <source>
        <dbReference type="Proteomes" id="UP000245783"/>
    </source>
</evidence>
<feature type="compositionally biased region" description="Polar residues" evidence="1">
    <location>
        <begin position="10"/>
        <end position="25"/>
    </location>
</feature>
<feature type="region of interest" description="Disordered" evidence="1">
    <location>
        <begin position="192"/>
        <end position="291"/>
    </location>
</feature>
<feature type="compositionally biased region" description="Low complexity" evidence="1">
    <location>
        <begin position="463"/>
        <end position="478"/>
    </location>
</feature>
<proteinExistence type="predicted"/>
<dbReference type="OrthoDB" id="3356769at2759"/>
<dbReference type="EMBL" id="KZ819379">
    <property type="protein sequence ID" value="PWN42523.1"/>
    <property type="molecule type" value="Genomic_DNA"/>
</dbReference>
<feature type="region of interest" description="Disordered" evidence="1">
    <location>
        <begin position="543"/>
        <end position="575"/>
    </location>
</feature>
<feature type="region of interest" description="Disordered" evidence="1">
    <location>
        <begin position="1"/>
        <end position="55"/>
    </location>
</feature>
<feature type="region of interest" description="Disordered" evidence="1">
    <location>
        <begin position="463"/>
        <end position="487"/>
    </location>
</feature>
<dbReference type="Proteomes" id="UP000245783">
    <property type="component" value="Unassembled WGS sequence"/>
</dbReference>
<feature type="region of interest" description="Disordered" evidence="1">
    <location>
        <begin position="588"/>
        <end position="636"/>
    </location>
</feature>
<evidence type="ECO:0000313" key="2">
    <source>
        <dbReference type="EMBL" id="PWN42523.1"/>
    </source>
</evidence>
<feature type="compositionally biased region" description="Low complexity" evidence="1">
    <location>
        <begin position="600"/>
        <end position="613"/>
    </location>
</feature>
<reference evidence="2 3" key="1">
    <citation type="journal article" date="2018" name="Mol. Biol. Evol.">
        <title>Broad Genomic Sampling Reveals a Smut Pathogenic Ancestry of the Fungal Clade Ustilaginomycotina.</title>
        <authorList>
            <person name="Kijpornyongpan T."/>
            <person name="Mondo S.J."/>
            <person name="Barry K."/>
            <person name="Sandor L."/>
            <person name="Lee J."/>
            <person name="Lipzen A."/>
            <person name="Pangilinan J."/>
            <person name="LaButti K."/>
            <person name="Hainaut M."/>
            <person name="Henrissat B."/>
            <person name="Grigoriev I.V."/>
            <person name="Spatafora J.W."/>
            <person name="Aime M.C."/>
        </authorList>
    </citation>
    <scope>NUCLEOTIDE SEQUENCE [LARGE SCALE GENOMIC DNA]</scope>
    <source>
        <strain evidence="2 3">MCA 4658</strain>
    </source>
</reference>
<name>A0A316W1A0_9BASI</name>
<feature type="compositionally biased region" description="Basic and acidic residues" evidence="1">
    <location>
        <begin position="243"/>
        <end position="258"/>
    </location>
</feature>
<feature type="compositionally biased region" description="Low complexity" evidence="1">
    <location>
        <begin position="332"/>
        <end position="346"/>
    </location>
</feature>
<feature type="compositionally biased region" description="Basic and acidic residues" evidence="1">
    <location>
        <begin position="552"/>
        <end position="562"/>
    </location>
</feature>
<evidence type="ECO:0008006" key="4">
    <source>
        <dbReference type="Google" id="ProtNLM"/>
    </source>
</evidence>
<organism evidence="2 3">
    <name type="scientific">Ceraceosorus guamensis</name>
    <dbReference type="NCBI Taxonomy" id="1522189"/>
    <lineage>
        <taxon>Eukaryota</taxon>
        <taxon>Fungi</taxon>
        <taxon>Dikarya</taxon>
        <taxon>Basidiomycota</taxon>
        <taxon>Ustilaginomycotina</taxon>
        <taxon>Exobasidiomycetes</taxon>
        <taxon>Ceraceosorales</taxon>
        <taxon>Ceraceosoraceae</taxon>
        <taxon>Ceraceosorus</taxon>
    </lineage>
</organism>
<sequence>MPDRQPLPLQPSTISDRSAAPNTGLRNGPEHLHLRGAQTSVSSPSSSCPDLPDSHLRQLPRLPPELLLQVLSYYTHAAHSRDPTTVRTLQALSCTCKLLHFQALKVRYEVLLLHRHVRDFRTWFRKLNEGRPPFVCAGISRAIFSGLDDVSRLTHASTGWETELLRLLHYCGQTITHLSLWHAESRTVLRDASQVPRKRPRLPDGRRSAIPRMQPGWAWGEGIDFTSEESSSSESSRPGSDSENEHQTSEDGRSDISRPRLATMKGEGELDEVQKAKARAEASAARERAKAIPPRWLSSELSSDPLAAHRHRAHLPNEPLETAETSILPLRPAASTSNSTSNDSGGPDPGRRKGARRDSAPDVGGGATSEDNRKLFGCSPLHVSICVGSALIEDRLWPRLRLLRRCREIDIFVPVTTYVPRVLTLISTLEKSPLQRIRISGPHASLILALAPFSLRGALKSSTFDSSQDQGDSSSRGKGSCRKPKRQGKECSLNLSRGIKYLLSCPTLRQALQEEFTGNHQERPSKEALEAELSRAVLAGHEVSQAASAEGQMRENGSERKGTSSFASGPRSAPTCCEIHRSGTYTFMRSFEPSRPPPFSSAAPSSSGSGRSSIPKPVPERSHDTINPSFVDPEQNVRESEKLRIKILQRNQSVWGKLAVRREIFLDSVNGGMQAWSRCGVWDG</sequence>
<protein>
    <recommendedName>
        <fullName evidence="4">F-box domain-containing protein</fullName>
    </recommendedName>
</protein>
<gene>
    <name evidence="2" type="ORF">IE81DRAFT_323486</name>
</gene>
<feature type="compositionally biased region" description="Basic and acidic residues" evidence="1">
    <location>
        <begin position="266"/>
        <end position="290"/>
    </location>
</feature>
<dbReference type="AlphaFoldDB" id="A0A316W1A0"/>
<accession>A0A316W1A0</accession>
<dbReference type="GeneID" id="37035834"/>
<evidence type="ECO:0000256" key="1">
    <source>
        <dbReference type="SAM" id="MobiDB-lite"/>
    </source>
</evidence>
<dbReference type="InParanoid" id="A0A316W1A0"/>
<feature type="compositionally biased region" description="Low complexity" evidence="1">
    <location>
        <begin position="40"/>
        <end position="55"/>
    </location>
</feature>
<keyword evidence="3" id="KW-1185">Reference proteome</keyword>
<dbReference type="RefSeq" id="XP_025369683.1">
    <property type="nucleotide sequence ID" value="XM_025513964.1"/>
</dbReference>
<feature type="compositionally biased region" description="Low complexity" evidence="1">
    <location>
        <begin position="228"/>
        <end position="241"/>
    </location>
</feature>